<dbReference type="PANTHER" id="PTHR43766:SF1">
    <property type="entry name" value="TRYPTOPHAN--TRNA LIGASE, MITOCHONDRIAL"/>
    <property type="match status" value="1"/>
</dbReference>
<feature type="binding site" evidence="8">
    <location>
        <position position="183"/>
    </location>
    <ligand>
        <name>ATP</name>
        <dbReference type="ChEBI" id="CHEBI:30616"/>
    </ligand>
</feature>
<dbReference type="GO" id="GO:0005829">
    <property type="term" value="C:cytosol"/>
    <property type="evidence" value="ECO:0007669"/>
    <property type="project" value="TreeGrafter"/>
</dbReference>
<sequence length="327" mass="36948">MRILSGIQPTGQMHIGNYLGAVKQWTELQAQHECFFLVVDLHALTVEQNPREFAKATMEKVVELISVGLNPEKCVLFLQSHIKEHAELAWIFSTITPIAELERMTQYKDKAKKNKKNINTGLLTYPILMAADILLYQTQSVPVGKDQTQHLELTRVIARKFNKLYGNTFVEPETLVSKEGAKIMSLQDPKKKMSKSDGPQAYVSLFEEPASIRKKLMRAITDAGKEIVYNPSKKPGISNLLTIYSLFAEESLKDVEKQFRGKGYAGLKKSVADLLIDKLEPFRRKKKELLVRNLYLKEILKSGARKAQSVAEATMEDVRSKIGLVTP</sequence>
<accession>A0A1G2RR11</accession>
<comment type="caution">
    <text evidence="8">Lacks conserved residue(s) required for the propagation of feature annotation.</text>
</comment>
<dbReference type="AlphaFoldDB" id="A0A1G2RR11"/>
<dbReference type="Pfam" id="PF00579">
    <property type="entry name" value="tRNA-synt_1b"/>
    <property type="match status" value="1"/>
</dbReference>
<dbReference type="HAMAP" id="MF_00140_B">
    <property type="entry name" value="Trp_tRNA_synth_B"/>
    <property type="match status" value="1"/>
</dbReference>
<reference evidence="10 11" key="1">
    <citation type="journal article" date="2016" name="Nat. Commun.">
        <title>Thousands of microbial genomes shed light on interconnected biogeochemical processes in an aquifer system.</title>
        <authorList>
            <person name="Anantharaman K."/>
            <person name="Brown C.T."/>
            <person name="Hug L.A."/>
            <person name="Sharon I."/>
            <person name="Castelle C.J."/>
            <person name="Probst A.J."/>
            <person name="Thomas B.C."/>
            <person name="Singh A."/>
            <person name="Wilkins M.J."/>
            <person name="Karaoz U."/>
            <person name="Brodie E.L."/>
            <person name="Williams K.H."/>
            <person name="Hubbard S.S."/>
            <person name="Banfield J.F."/>
        </authorList>
    </citation>
    <scope>NUCLEOTIDE SEQUENCE [LARGE SCALE GENOMIC DNA]</scope>
</reference>
<dbReference type="InterPro" id="IPR001412">
    <property type="entry name" value="aa-tRNA-synth_I_CS"/>
</dbReference>
<protein>
    <recommendedName>
        <fullName evidence="8">Tryptophan--tRNA ligase</fullName>
        <ecNumber evidence="8">6.1.1.2</ecNumber>
    </recommendedName>
    <alternativeName>
        <fullName evidence="8">Tryptophanyl-tRNA synthetase</fullName>
        <shortName evidence="8">TrpRS</shortName>
    </alternativeName>
</protein>
<dbReference type="GO" id="GO:0006436">
    <property type="term" value="P:tryptophanyl-tRNA aminoacylation"/>
    <property type="evidence" value="ECO:0007669"/>
    <property type="project" value="UniProtKB-UniRule"/>
</dbReference>
<keyword evidence="8" id="KW-0963">Cytoplasm</keyword>
<feature type="binding site" evidence="8">
    <location>
        <begin position="144"/>
        <end position="146"/>
    </location>
    <ligand>
        <name>ATP</name>
        <dbReference type="ChEBI" id="CHEBI:30616"/>
    </ligand>
</feature>
<feature type="binding site" evidence="8">
    <location>
        <begin position="16"/>
        <end position="17"/>
    </location>
    <ligand>
        <name>ATP</name>
        <dbReference type="ChEBI" id="CHEBI:30616"/>
    </ligand>
</feature>
<keyword evidence="6 8" id="KW-0030">Aminoacyl-tRNA synthetase</keyword>
<dbReference type="GO" id="GO:0004830">
    <property type="term" value="F:tryptophan-tRNA ligase activity"/>
    <property type="evidence" value="ECO:0007669"/>
    <property type="project" value="UniProtKB-UniRule"/>
</dbReference>
<comment type="subunit">
    <text evidence="8">Homodimer.</text>
</comment>
<dbReference type="InterPro" id="IPR050203">
    <property type="entry name" value="Trp-tRNA_synthetase"/>
</dbReference>
<comment type="function">
    <text evidence="8">Catalyzes the attachment of tryptophan to tRNA(Trp).</text>
</comment>
<dbReference type="InterPro" id="IPR014729">
    <property type="entry name" value="Rossmann-like_a/b/a_fold"/>
</dbReference>
<feature type="binding site" evidence="8">
    <location>
        <begin position="192"/>
        <end position="196"/>
    </location>
    <ligand>
        <name>ATP</name>
        <dbReference type="ChEBI" id="CHEBI:30616"/>
    </ligand>
</feature>
<evidence type="ECO:0000256" key="2">
    <source>
        <dbReference type="ARBA" id="ARBA00022598"/>
    </source>
</evidence>
<gene>
    <name evidence="8" type="primary">trpS</name>
    <name evidence="10" type="ORF">A2940_02690</name>
</gene>
<evidence type="ECO:0000256" key="9">
    <source>
        <dbReference type="RuleBase" id="RU363036"/>
    </source>
</evidence>
<evidence type="ECO:0000256" key="4">
    <source>
        <dbReference type="ARBA" id="ARBA00022840"/>
    </source>
</evidence>
<evidence type="ECO:0000256" key="6">
    <source>
        <dbReference type="ARBA" id="ARBA00023146"/>
    </source>
</evidence>
<feature type="binding site" evidence="8">
    <location>
        <begin position="8"/>
        <end position="10"/>
    </location>
    <ligand>
        <name>ATP</name>
        <dbReference type="ChEBI" id="CHEBI:30616"/>
    </ligand>
</feature>
<dbReference type="Gene3D" id="1.10.240.10">
    <property type="entry name" value="Tyrosyl-Transfer RNA Synthetase"/>
    <property type="match status" value="1"/>
</dbReference>
<organism evidence="10 11">
    <name type="scientific">Candidatus Wildermuthbacteria bacterium RIFCSPLOWO2_01_FULL_48_29</name>
    <dbReference type="NCBI Taxonomy" id="1802462"/>
    <lineage>
        <taxon>Bacteria</taxon>
        <taxon>Candidatus Wildermuthiibacteriota</taxon>
    </lineage>
</organism>
<dbReference type="GO" id="GO:0005524">
    <property type="term" value="F:ATP binding"/>
    <property type="evidence" value="ECO:0007669"/>
    <property type="project" value="UniProtKB-UniRule"/>
</dbReference>
<feature type="binding site" evidence="8">
    <location>
        <position position="132"/>
    </location>
    <ligand>
        <name>L-tryptophan</name>
        <dbReference type="ChEBI" id="CHEBI:57912"/>
    </ligand>
</feature>
<feature type="short sequence motif" description="'KMSKS' region" evidence="8">
    <location>
        <begin position="192"/>
        <end position="196"/>
    </location>
</feature>
<evidence type="ECO:0000313" key="11">
    <source>
        <dbReference type="Proteomes" id="UP000178421"/>
    </source>
</evidence>
<dbReference type="PANTHER" id="PTHR43766">
    <property type="entry name" value="TRYPTOPHAN--TRNA LIGASE, MITOCHONDRIAL"/>
    <property type="match status" value="1"/>
</dbReference>
<proteinExistence type="inferred from homology"/>
<evidence type="ECO:0000256" key="5">
    <source>
        <dbReference type="ARBA" id="ARBA00022917"/>
    </source>
</evidence>
<dbReference type="Gene3D" id="3.40.50.620">
    <property type="entry name" value="HUPs"/>
    <property type="match status" value="1"/>
</dbReference>
<keyword evidence="5 8" id="KW-0648">Protein biosynthesis</keyword>
<keyword evidence="2 8" id="KW-0436">Ligase</keyword>
<comment type="caution">
    <text evidence="10">The sequence shown here is derived from an EMBL/GenBank/DDBJ whole genome shotgun (WGS) entry which is preliminary data.</text>
</comment>
<dbReference type="Proteomes" id="UP000178421">
    <property type="component" value="Unassembled WGS sequence"/>
</dbReference>
<dbReference type="EMBL" id="MHUH01000002">
    <property type="protein sequence ID" value="OHA74471.1"/>
    <property type="molecule type" value="Genomic_DNA"/>
</dbReference>
<dbReference type="PROSITE" id="PS00178">
    <property type="entry name" value="AA_TRNA_LIGASE_I"/>
    <property type="match status" value="1"/>
</dbReference>
<dbReference type="NCBIfam" id="TIGR00233">
    <property type="entry name" value="trpS"/>
    <property type="match status" value="1"/>
</dbReference>
<dbReference type="SUPFAM" id="SSF52374">
    <property type="entry name" value="Nucleotidylyl transferase"/>
    <property type="match status" value="1"/>
</dbReference>
<evidence type="ECO:0000256" key="1">
    <source>
        <dbReference type="ARBA" id="ARBA00005594"/>
    </source>
</evidence>
<comment type="catalytic activity">
    <reaction evidence="7 8">
        <text>tRNA(Trp) + L-tryptophan + ATP = L-tryptophyl-tRNA(Trp) + AMP + diphosphate + H(+)</text>
        <dbReference type="Rhea" id="RHEA:24080"/>
        <dbReference type="Rhea" id="RHEA-COMP:9671"/>
        <dbReference type="Rhea" id="RHEA-COMP:9705"/>
        <dbReference type="ChEBI" id="CHEBI:15378"/>
        <dbReference type="ChEBI" id="CHEBI:30616"/>
        <dbReference type="ChEBI" id="CHEBI:33019"/>
        <dbReference type="ChEBI" id="CHEBI:57912"/>
        <dbReference type="ChEBI" id="CHEBI:78442"/>
        <dbReference type="ChEBI" id="CHEBI:78535"/>
        <dbReference type="ChEBI" id="CHEBI:456215"/>
        <dbReference type="EC" id="6.1.1.2"/>
    </reaction>
</comment>
<evidence type="ECO:0000256" key="8">
    <source>
        <dbReference type="HAMAP-Rule" id="MF_00140"/>
    </source>
</evidence>
<evidence type="ECO:0000256" key="3">
    <source>
        <dbReference type="ARBA" id="ARBA00022741"/>
    </source>
</evidence>
<keyword evidence="3 8" id="KW-0547">Nucleotide-binding</keyword>
<evidence type="ECO:0000256" key="7">
    <source>
        <dbReference type="ARBA" id="ARBA00049929"/>
    </source>
</evidence>
<comment type="subcellular location">
    <subcellularLocation>
        <location evidence="8">Cytoplasm</location>
    </subcellularLocation>
</comment>
<dbReference type="CDD" id="cd00806">
    <property type="entry name" value="TrpRS_core"/>
    <property type="match status" value="1"/>
</dbReference>
<dbReference type="FunFam" id="1.10.240.10:FF:000002">
    <property type="entry name" value="Tryptophan--tRNA ligase"/>
    <property type="match status" value="1"/>
</dbReference>
<evidence type="ECO:0000313" key="10">
    <source>
        <dbReference type="EMBL" id="OHA74471.1"/>
    </source>
</evidence>
<comment type="similarity">
    <text evidence="1 8 9">Belongs to the class-I aminoacyl-tRNA synthetase family.</text>
</comment>
<dbReference type="InterPro" id="IPR024109">
    <property type="entry name" value="Trp-tRNA-ligase_bac-type"/>
</dbReference>
<dbReference type="PRINTS" id="PR01039">
    <property type="entry name" value="TRNASYNTHTRP"/>
</dbReference>
<dbReference type="InterPro" id="IPR002306">
    <property type="entry name" value="Trp-tRNA-ligase"/>
</dbReference>
<name>A0A1G2RR11_9BACT</name>
<dbReference type="InterPro" id="IPR002305">
    <property type="entry name" value="aa-tRNA-synth_Ic"/>
</dbReference>
<dbReference type="EC" id="6.1.1.2" evidence="8"/>
<keyword evidence="4 8" id="KW-0067">ATP-binding</keyword>